<dbReference type="AlphaFoldDB" id="A0A1H6RTB2"/>
<proteinExistence type="predicted"/>
<feature type="transmembrane region" description="Helical" evidence="1">
    <location>
        <begin position="20"/>
        <end position="39"/>
    </location>
</feature>
<reference evidence="2 3" key="1">
    <citation type="submission" date="2016-10" db="EMBL/GenBank/DDBJ databases">
        <authorList>
            <person name="de Groot N.N."/>
        </authorList>
    </citation>
    <scope>NUCLEOTIDE SEQUENCE [LARGE SCALE GENOMIC DNA]</scope>
    <source>
        <strain evidence="2 3">DSM 22187</strain>
    </source>
</reference>
<dbReference type="EMBL" id="FNYR01000003">
    <property type="protein sequence ID" value="SEI59118.1"/>
    <property type="molecule type" value="Genomic_DNA"/>
</dbReference>
<keyword evidence="3" id="KW-1185">Reference proteome</keyword>
<name>A0A1H6RTB2_9EURY</name>
<keyword evidence="1" id="KW-1133">Transmembrane helix</keyword>
<gene>
    <name evidence="2" type="ORF">SAMN05444271_10394</name>
</gene>
<evidence type="ECO:0000256" key="1">
    <source>
        <dbReference type="SAM" id="Phobius"/>
    </source>
</evidence>
<dbReference type="OrthoDB" id="241825at2157"/>
<keyword evidence="1" id="KW-0812">Transmembrane</keyword>
<dbReference type="GeneID" id="35003344"/>
<protein>
    <submittedName>
        <fullName evidence="2">Uncharacterized protein</fullName>
    </submittedName>
</protein>
<keyword evidence="1" id="KW-0472">Membrane</keyword>
<dbReference type="Pfam" id="PF24287">
    <property type="entry name" value="DUF7475"/>
    <property type="match status" value="1"/>
</dbReference>
<sequence>MAETTTATGVQTFSTPENPAGYLAVLTALTTGILHLYLIPGATATAGTTGGVLFALNGTGFIGGTVLYLSKYWRKGLFLVAAIYAVLSILAMFMVHGWGIEAFYRGGSLAHWAVITKTAESILAVCSLYLYSNS</sequence>
<organism evidence="2 3">
    <name type="scientific">Halohasta litchfieldiae</name>
    <dbReference type="NCBI Taxonomy" id="1073996"/>
    <lineage>
        <taxon>Archaea</taxon>
        <taxon>Methanobacteriati</taxon>
        <taxon>Methanobacteriota</taxon>
        <taxon>Stenosarchaea group</taxon>
        <taxon>Halobacteria</taxon>
        <taxon>Halobacteriales</taxon>
        <taxon>Haloferacaceae</taxon>
        <taxon>Halohasta</taxon>
    </lineage>
</organism>
<feature type="transmembrane region" description="Helical" evidence="1">
    <location>
        <begin position="110"/>
        <end position="131"/>
    </location>
</feature>
<feature type="transmembrane region" description="Helical" evidence="1">
    <location>
        <begin position="51"/>
        <end position="69"/>
    </location>
</feature>
<feature type="transmembrane region" description="Helical" evidence="1">
    <location>
        <begin position="76"/>
        <end position="98"/>
    </location>
</feature>
<accession>A0A2H4Q4K8</accession>
<dbReference type="KEGG" id="hae:halTADL_2572"/>
<dbReference type="RefSeq" id="WP_089671083.1">
    <property type="nucleotide sequence ID" value="NZ_CP024845.1"/>
</dbReference>
<evidence type="ECO:0000313" key="2">
    <source>
        <dbReference type="EMBL" id="SEI59118.1"/>
    </source>
</evidence>
<dbReference type="InterPro" id="IPR055898">
    <property type="entry name" value="DUF7475"/>
</dbReference>
<accession>A0A1H6RTB2</accession>
<evidence type="ECO:0000313" key="3">
    <source>
        <dbReference type="Proteomes" id="UP000198888"/>
    </source>
</evidence>
<dbReference type="Proteomes" id="UP000198888">
    <property type="component" value="Unassembled WGS sequence"/>
</dbReference>